<sequence length="225" mass="23808">MASAAPVPRGDDDVPVTIGREAAREAAERELSEPGYRADEPGPAQRALEWVLERLDDILGSALALTPGGWAGLLVIALVVVALLIALRLRLGALRRPEQGRPGSLFDAAPRSAADHREAAERHAATGAWGPAIQERMRAVVRALEERALLDPRPGRTADEAAAEADRALPGHAGPLLDAARAFDEVTYAHRPGTRTAYEELRALDLALATARPRPAAAGQDGGSR</sequence>
<feature type="region of interest" description="Disordered" evidence="1">
    <location>
        <begin position="100"/>
        <end position="119"/>
    </location>
</feature>
<dbReference type="EMBL" id="JACXYU010000001">
    <property type="protein sequence ID" value="MBD3930974.1"/>
    <property type="molecule type" value="Genomic_DNA"/>
</dbReference>
<keyword evidence="5" id="KW-1185">Reference proteome</keyword>
<feature type="compositionally biased region" description="Basic and acidic residues" evidence="1">
    <location>
        <begin position="21"/>
        <end position="40"/>
    </location>
</feature>
<keyword evidence="2" id="KW-0812">Transmembrane</keyword>
<keyword evidence="2" id="KW-0472">Membrane</keyword>
<dbReference type="InterPro" id="IPR025403">
    <property type="entry name" value="TgpA-like_C"/>
</dbReference>
<gene>
    <name evidence="4" type="ORF">IF129_05280</name>
</gene>
<comment type="caution">
    <text evidence="4">The sequence shown here is derived from an EMBL/GenBank/DDBJ whole genome shotgun (WGS) entry which is preliminary data.</text>
</comment>
<feature type="region of interest" description="Disordered" evidence="1">
    <location>
        <begin position="1"/>
        <end position="42"/>
    </location>
</feature>
<feature type="domain" description="Protein-glutamine gamma-glutamyltransferase-like C-terminal" evidence="3">
    <location>
        <begin position="136"/>
        <end position="204"/>
    </location>
</feature>
<dbReference type="Pfam" id="PF13559">
    <property type="entry name" value="DUF4129"/>
    <property type="match status" value="1"/>
</dbReference>
<evidence type="ECO:0000313" key="5">
    <source>
        <dbReference type="Proteomes" id="UP000632289"/>
    </source>
</evidence>
<protein>
    <submittedName>
        <fullName evidence="4">DUF4129 domain-containing protein</fullName>
    </submittedName>
</protein>
<feature type="transmembrane region" description="Helical" evidence="2">
    <location>
        <begin position="69"/>
        <end position="87"/>
    </location>
</feature>
<organism evidence="4 5">
    <name type="scientific">Streptomyces chumphonensis</name>
    <dbReference type="NCBI Taxonomy" id="1214925"/>
    <lineage>
        <taxon>Bacteria</taxon>
        <taxon>Bacillati</taxon>
        <taxon>Actinomycetota</taxon>
        <taxon>Actinomycetes</taxon>
        <taxon>Kitasatosporales</taxon>
        <taxon>Streptomycetaceae</taxon>
        <taxon>Streptomyces</taxon>
    </lineage>
</organism>
<keyword evidence="2" id="KW-1133">Transmembrane helix</keyword>
<evidence type="ECO:0000256" key="1">
    <source>
        <dbReference type="SAM" id="MobiDB-lite"/>
    </source>
</evidence>
<name>A0A927IBW2_9ACTN</name>
<accession>A0A927IBW2</accession>
<evidence type="ECO:0000259" key="3">
    <source>
        <dbReference type="Pfam" id="PF13559"/>
    </source>
</evidence>
<dbReference type="AlphaFoldDB" id="A0A927IBW2"/>
<evidence type="ECO:0000256" key="2">
    <source>
        <dbReference type="SAM" id="Phobius"/>
    </source>
</evidence>
<dbReference type="Proteomes" id="UP000632289">
    <property type="component" value="Unassembled WGS sequence"/>
</dbReference>
<evidence type="ECO:0000313" key="4">
    <source>
        <dbReference type="EMBL" id="MBD3930974.1"/>
    </source>
</evidence>
<reference evidence="4" key="1">
    <citation type="submission" date="2020-09" db="EMBL/GenBank/DDBJ databases">
        <title>Secondary metabolite and genome analysis of marine Streptomyces chumphonensis KK1-2T.</title>
        <authorList>
            <person name="Phongsopitanun W."/>
            <person name="Kanchanasin P."/>
            <person name="Pittayakhajonwut P."/>
            <person name="Suwanborirux K."/>
            <person name="Tanasupawat S."/>
        </authorList>
    </citation>
    <scope>NUCLEOTIDE SEQUENCE</scope>
    <source>
        <strain evidence="4">KK1-2</strain>
    </source>
</reference>
<proteinExistence type="predicted"/>